<sequence length="78" mass="9763">MNYFFNSTPYRQYIVFDTGRGCVGYGWPTCFDNYWCRRRYRRHCHHYRRFGGYYHPGYRRFSYYPQFPLSFMITDCGC</sequence>
<organism evidence="1 2">
    <name type="scientific">Lucifera butyrica</name>
    <dbReference type="NCBI Taxonomy" id="1351585"/>
    <lineage>
        <taxon>Bacteria</taxon>
        <taxon>Bacillati</taxon>
        <taxon>Bacillota</taxon>
        <taxon>Negativicutes</taxon>
        <taxon>Veillonellales</taxon>
        <taxon>Veillonellaceae</taxon>
        <taxon>Lucifera</taxon>
    </lineage>
</organism>
<dbReference type="Proteomes" id="UP000277811">
    <property type="component" value="Unassembled WGS sequence"/>
</dbReference>
<dbReference type="EMBL" id="UPPP01000055">
    <property type="protein sequence ID" value="VBB05425.1"/>
    <property type="molecule type" value="Genomic_DNA"/>
</dbReference>
<reference evidence="1 2" key="1">
    <citation type="submission" date="2018-06" db="EMBL/GenBank/DDBJ databases">
        <authorList>
            <person name="Strepis N."/>
        </authorList>
    </citation>
    <scope>NUCLEOTIDE SEQUENCE [LARGE SCALE GENOMIC DNA]</scope>
    <source>
        <strain evidence="1">LUCI</strain>
    </source>
</reference>
<protein>
    <submittedName>
        <fullName evidence="1">Uncharacterized protein</fullName>
    </submittedName>
</protein>
<gene>
    <name evidence="1" type="ORF">LUCI_0634</name>
</gene>
<dbReference type="AlphaFoldDB" id="A0A498R2P4"/>
<proteinExistence type="predicted"/>
<keyword evidence="2" id="KW-1185">Reference proteome</keyword>
<evidence type="ECO:0000313" key="2">
    <source>
        <dbReference type="Proteomes" id="UP000277811"/>
    </source>
</evidence>
<name>A0A498R2P4_9FIRM</name>
<accession>A0A498R2P4</accession>
<dbReference type="RefSeq" id="WP_126720566.1">
    <property type="nucleotide sequence ID" value="NZ_UPPP01000055.1"/>
</dbReference>
<evidence type="ECO:0000313" key="1">
    <source>
        <dbReference type="EMBL" id="VBB05425.1"/>
    </source>
</evidence>